<evidence type="ECO:0000313" key="9">
    <source>
        <dbReference type="EMBL" id="ADV26154.1"/>
    </source>
</evidence>
<protein>
    <recommendedName>
        <fullName evidence="5">Alanine racemase</fullName>
        <ecNumber evidence="5">5.1.1.1</ecNumber>
    </recommendedName>
</protein>
<dbReference type="SUPFAM" id="SSF51419">
    <property type="entry name" value="PLP-binding barrel"/>
    <property type="match status" value="1"/>
</dbReference>
<feature type="active site" description="Proton acceptor; specific for L-alanine" evidence="5">
    <location>
        <position position="253"/>
    </location>
</feature>
<dbReference type="InterPro" id="IPR029066">
    <property type="entry name" value="PLP-binding_barrel"/>
</dbReference>
<dbReference type="SMART" id="SM01005">
    <property type="entry name" value="Ala_racemase_C"/>
    <property type="match status" value="1"/>
</dbReference>
<dbReference type="InterPro" id="IPR000821">
    <property type="entry name" value="Ala_racemase"/>
</dbReference>
<evidence type="ECO:0000256" key="4">
    <source>
        <dbReference type="ARBA" id="ARBA00023235"/>
    </source>
</evidence>
<dbReference type="Proteomes" id="UP000008632">
    <property type="component" value="Chromosome"/>
</dbReference>
<dbReference type="HAMAP" id="MF_01201">
    <property type="entry name" value="Ala_racemase"/>
    <property type="match status" value="1"/>
</dbReference>
<evidence type="ECO:0000256" key="3">
    <source>
        <dbReference type="ARBA" id="ARBA00022898"/>
    </source>
</evidence>
<keyword evidence="3 5" id="KW-0663">Pyridoxal phosphate</keyword>
<dbReference type="SUPFAM" id="SSF50621">
    <property type="entry name" value="Alanine racemase C-terminal domain-like"/>
    <property type="match status" value="1"/>
</dbReference>
<dbReference type="InterPro" id="IPR009006">
    <property type="entry name" value="Ala_racemase/Decarboxylase_C"/>
</dbReference>
<dbReference type="GO" id="GO:0030632">
    <property type="term" value="P:D-alanine biosynthetic process"/>
    <property type="evidence" value="ECO:0007669"/>
    <property type="project" value="UniProtKB-UniRule"/>
</dbReference>
<dbReference type="InterPro" id="IPR001608">
    <property type="entry name" value="Ala_racemase_N"/>
</dbReference>
<accession>E6WPX6</accession>
<proteinExistence type="inferred from homology"/>
<comment type="similarity">
    <text evidence="5">Belongs to the alanine racemase family.</text>
</comment>
<dbReference type="OrthoDB" id="9813814at2"/>
<comment type="function">
    <text evidence="5">Catalyzes the interconversion of L-alanine and D-alanine. May also act on other amino acids.</text>
</comment>
<dbReference type="RefSeq" id="WP_013533984.1">
    <property type="nucleotide sequence ID" value="NC_014924.1"/>
</dbReference>
<dbReference type="NCBIfam" id="TIGR00492">
    <property type="entry name" value="alr"/>
    <property type="match status" value="1"/>
</dbReference>
<feature type="domain" description="Alanine racemase C-terminal" evidence="8">
    <location>
        <begin position="232"/>
        <end position="355"/>
    </location>
</feature>
<dbReference type="FunFam" id="3.20.20.10:FF:000002">
    <property type="entry name" value="Alanine racemase"/>
    <property type="match status" value="1"/>
</dbReference>
<dbReference type="UniPathway" id="UPA00042">
    <property type="reaction ID" value="UER00497"/>
</dbReference>
<evidence type="ECO:0000256" key="2">
    <source>
        <dbReference type="ARBA" id="ARBA00001933"/>
    </source>
</evidence>
<dbReference type="Pfam" id="PF00842">
    <property type="entry name" value="Ala_racemase_C"/>
    <property type="match status" value="1"/>
</dbReference>
<dbReference type="KEGG" id="psu:Psesu_0292"/>
<evidence type="ECO:0000256" key="5">
    <source>
        <dbReference type="HAMAP-Rule" id="MF_01201"/>
    </source>
</evidence>
<keyword evidence="10" id="KW-1185">Reference proteome</keyword>
<feature type="active site" description="Proton acceptor; specific for D-alanine" evidence="5">
    <location>
        <position position="33"/>
    </location>
</feature>
<dbReference type="PRINTS" id="PR00992">
    <property type="entry name" value="ALARACEMASE"/>
</dbReference>
<dbReference type="Gene3D" id="2.40.37.10">
    <property type="entry name" value="Lyase, Ornithine Decarboxylase, Chain A, domain 1"/>
    <property type="match status" value="1"/>
</dbReference>
<comment type="cofactor">
    <cofactor evidence="2 5 6">
        <name>pyridoxal 5'-phosphate</name>
        <dbReference type="ChEBI" id="CHEBI:597326"/>
    </cofactor>
</comment>
<organism evidence="9 10">
    <name type="scientific">Pseudoxanthomonas suwonensis (strain 11-1)</name>
    <dbReference type="NCBI Taxonomy" id="743721"/>
    <lineage>
        <taxon>Bacteria</taxon>
        <taxon>Pseudomonadati</taxon>
        <taxon>Pseudomonadota</taxon>
        <taxon>Gammaproteobacteria</taxon>
        <taxon>Lysobacterales</taxon>
        <taxon>Lysobacteraceae</taxon>
        <taxon>Pseudoxanthomonas</taxon>
    </lineage>
</organism>
<dbReference type="InterPro" id="IPR011079">
    <property type="entry name" value="Ala_racemase_C"/>
</dbReference>
<dbReference type="Gene3D" id="3.20.20.10">
    <property type="entry name" value="Alanine racemase"/>
    <property type="match status" value="1"/>
</dbReference>
<evidence type="ECO:0000259" key="8">
    <source>
        <dbReference type="SMART" id="SM01005"/>
    </source>
</evidence>
<dbReference type="PANTHER" id="PTHR30511:SF0">
    <property type="entry name" value="ALANINE RACEMASE, CATABOLIC-RELATED"/>
    <property type="match status" value="1"/>
</dbReference>
<feature type="modified residue" description="N6-(pyridoxal phosphate)lysine" evidence="5 6">
    <location>
        <position position="33"/>
    </location>
</feature>
<dbReference type="GO" id="GO:0008784">
    <property type="term" value="F:alanine racemase activity"/>
    <property type="evidence" value="ECO:0007669"/>
    <property type="project" value="UniProtKB-UniRule"/>
</dbReference>
<dbReference type="GO" id="GO:0005829">
    <property type="term" value="C:cytosol"/>
    <property type="evidence" value="ECO:0007669"/>
    <property type="project" value="TreeGrafter"/>
</dbReference>
<dbReference type="PROSITE" id="PS00395">
    <property type="entry name" value="ALANINE_RACEMASE"/>
    <property type="match status" value="1"/>
</dbReference>
<evidence type="ECO:0000256" key="1">
    <source>
        <dbReference type="ARBA" id="ARBA00000316"/>
    </source>
</evidence>
<dbReference type="HOGENOM" id="CLU_028393_1_0_6"/>
<dbReference type="EC" id="5.1.1.1" evidence="5"/>
<evidence type="ECO:0000313" key="10">
    <source>
        <dbReference type="Proteomes" id="UP000008632"/>
    </source>
</evidence>
<feature type="binding site" evidence="5 7">
    <location>
        <position position="301"/>
    </location>
    <ligand>
        <name>substrate</name>
    </ligand>
</feature>
<comment type="pathway">
    <text evidence="5">Amino-acid biosynthesis; D-alanine biosynthesis; D-alanine from L-alanine: step 1/1.</text>
</comment>
<dbReference type="CDD" id="cd06827">
    <property type="entry name" value="PLPDE_III_AR_proteobact"/>
    <property type="match status" value="1"/>
</dbReference>
<dbReference type="PANTHER" id="PTHR30511">
    <property type="entry name" value="ALANINE RACEMASE"/>
    <property type="match status" value="1"/>
</dbReference>
<name>E6WPX6_PSEUU</name>
<dbReference type="InterPro" id="IPR020622">
    <property type="entry name" value="Ala_racemase_pyridoxalP-BS"/>
</dbReference>
<dbReference type="Pfam" id="PF01168">
    <property type="entry name" value="Ala_racemase_N"/>
    <property type="match status" value="1"/>
</dbReference>
<sequence length="356" mass="38278">MRPARALIDLAALRHNYRLARSLGGGRALAVVKADAYGHGAVRCAAALEHEADGFAVACIEEALVLRGAGIRKPILLLEGFFEASELPLLLEHDLWTVVHAPWQVEALERTVLPAPLTVWLKLDSGMHRVGIGADDYAEAWRRLEALPHVRMAVKMSHFARADELECARTREQLDTFAAATAGLPGEVSVCNSPALLGWPQARGHWARPGLMLYGVSPFAQAHDLAAQLRPVMTLESKVIAVRELPAGEPVGYGARFVTEAPTRVGVVAMGYADGYPQFAVNGTPVAIDGRPGRLVGRVSMDMLTIDLTDHPQAGVGSTVELWGNQVSAAQVVANSQTSSYRLLCAVKRVPLHYAG</sequence>
<feature type="binding site" evidence="5 7">
    <location>
        <position position="129"/>
    </location>
    <ligand>
        <name>substrate</name>
    </ligand>
</feature>
<evidence type="ECO:0000256" key="6">
    <source>
        <dbReference type="PIRSR" id="PIRSR600821-50"/>
    </source>
</evidence>
<evidence type="ECO:0000256" key="7">
    <source>
        <dbReference type="PIRSR" id="PIRSR600821-52"/>
    </source>
</evidence>
<dbReference type="GO" id="GO:0030170">
    <property type="term" value="F:pyridoxal phosphate binding"/>
    <property type="evidence" value="ECO:0007669"/>
    <property type="project" value="UniProtKB-UniRule"/>
</dbReference>
<reference evidence="9 10" key="1">
    <citation type="submission" date="2011-01" db="EMBL/GenBank/DDBJ databases">
        <title>Complete sequence of Pseudoxanthomonas suwonensis 11-1.</title>
        <authorList>
            <consortium name="US DOE Joint Genome Institute"/>
            <person name="Lucas S."/>
            <person name="Copeland A."/>
            <person name="Lapidus A."/>
            <person name="Cheng J.-F."/>
            <person name="Goodwin L."/>
            <person name="Pitluck S."/>
            <person name="Teshima H."/>
            <person name="Detter J.C."/>
            <person name="Han C."/>
            <person name="Tapia R."/>
            <person name="Land M."/>
            <person name="Hauser L."/>
            <person name="Kyrpides N."/>
            <person name="Ivanova N."/>
            <person name="Ovchinnikova G."/>
            <person name="Siebers A.K."/>
            <person name="Allgaier M."/>
            <person name="Thelen M.P."/>
            <person name="Hugenholtz P."/>
            <person name="Gladden J."/>
            <person name="Woyke T."/>
        </authorList>
    </citation>
    <scope>NUCLEOTIDE SEQUENCE [LARGE SCALE GENOMIC DNA]</scope>
    <source>
        <strain evidence="10">11-1</strain>
    </source>
</reference>
<keyword evidence="4 5" id="KW-0413">Isomerase</keyword>
<gene>
    <name evidence="9" type="ordered locus">Psesu_0292</name>
</gene>
<dbReference type="EMBL" id="CP002446">
    <property type="protein sequence ID" value="ADV26154.1"/>
    <property type="molecule type" value="Genomic_DNA"/>
</dbReference>
<comment type="catalytic activity">
    <reaction evidence="1 5">
        <text>L-alanine = D-alanine</text>
        <dbReference type="Rhea" id="RHEA:20249"/>
        <dbReference type="ChEBI" id="CHEBI:57416"/>
        <dbReference type="ChEBI" id="CHEBI:57972"/>
        <dbReference type="EC" id="5.1.1.1"/>
    </reaction>
</comment>
<dbReference type="STRING" id="743721.Psesu_0292"/>
<dbReference type="AlphaFoldDB" id="E6WPX6"/>
<dbReference type="eggNOG" id="COG0787">
    <property type="taxonomic scope" value="Bacteria"/>
</dbReference>